<sequence length="320" mass="34256">MILLDWGRTAGHAPGVAAIFGTGLIGGNAVGALQRNLSHARLRHMPWDWSLDTSGQAQQIVQAARNVLEGQGDAVFTTIWAAGRSGFGTDVQGMQDEFAALESVVDLALDIGADLPINRRCYIHLSSAGGLFEGQTCCGTDTMPKPLRPYGEYKLAQEAYIRDCIALGRRHILRPSSVYGYAPGARRGLFAVLIAKALQGQTATIMGALGTQRDYVFADDIGRFIADLVHDHASDPTSAGLSTSLLVSGRPATIYEVIGMVRDSSGRPLFVEIDPRPENARHNTFLRSALPSGFRPTGLQEGIALTVRAVSGERSQGKLI</sequence>
<dbReference type="Pfam" id="PF01370">
    <property type="entry name" value="Epimerase"/>
    <property type="match status" value="1"/>
</dbReference>
<dbReference type="InterPro" id="IPR036291">
    <property type="entry name" value="NAD(P)-bd_dom_sf"/>
</dbReference>
<accession>A0AAN0M2M3</accession>
<name>A0AAN0M2M3_9RHOB</name>
<gene>
    <name evidence="2" type="ORF">AABB28_01540</name>
</gene>
<dbReference type="Gene3D" id="3.40.50.720">
    <property type="entry name" value="NAD(P)-binding Rossmann-like Domain"/>
    <property type="match status" value="1"/>
</dbReference>
<proteinExistence type="predicted"/>
<feature type="domain" description="NAD-dependent epimerase/dehydratase" evidence="1">
    <location>
        <begin position="122"/>
        <end position="228"/>
    </location>
</feature>
<dbReference type="RefSeq" id="WP_342070394.1">
    <property type="nucleotide sequence ID" value="NZ_CP151762.1"/>
</dbReference>
<dbReference type="AlphaFoldDB" id="A0AAN0M2M3"/>
<dbReference type="KEGG" id="yag:AABB28_01540"/>
<evidence type="ECO:0000313" key="3">
    <source>
        <dbReference type="Proteomes" id="UP001451782"/>
    </source>
</evidence>
<keyword evidence="3" id="KW-1185">Reference proteome</keyword>
<evidence type="ECO:0000259" key="1">
    <source>
        <dbReference type="Pfam" id="PF01370"/>
    </source>
</evidence>
<reference evidence="2 3" key="1">
    <citation type="submission" date="2024-04" db="EMBL/GenBank/DDBJ databases">
        <title>Phylogenomic analyses of a clade within the roseobacter group suggest taxonomic reassignments of species of the genera Aestuariivita, Citreicella, Loktanella, Nautella, Pelagibaca, Ruegeria, Thalassobius, Thiobacimonas and Tropicibacter, and the proposal o.</title>
        <authorList>
            <person name="Jeon C.O."/>
        </authorList>
    </citation>
    <scope>NUCLEOTIDE SEQUENCE [LARGE SCALE GENOMIC DNA]</scope>
    <source>
        <strain evidence="2 3">G8-12</strain>
    </source>
</reference>
<dbReference type="InterPro" id="IPR001509">
    <property type="entry name" value="Epimerase_deHydtase"/>
</dbReference>
<organism evidence="2 3">
    <name type="scientific">Yoonia algicola</name>
    <dbReference type="NCBI Taxonomy" id="3137368"/>
    <lineage>
        <taxon>Bacteria</taxon>
        <taxon>Pseudomonadati</taxon>
        <taxon>Pseudomonadota</taxon>
        <taxon>Alphaproteobacteria</taxon>
        <taxon>Rhodobacterales</taxon>
        <taxon>Paracoccaceae</taxon>
        <taxon>Yoonia</taxon>
    </lineage>
</organism>
<protein>
    <submittedName>
        <fullName evidence="2">NAD-dependent epimerase/dehydratase family protein</fullName>
    </submittedName>
</protein>
<evidence type="ECO:0000313" key="2">
    <source>
        <dbReference type="EMBL" id="WZU64024.1"/>
    </source>
</evidence>
<dbReference type="EMBL" id="CP151762">
    <property type="protein sequence ID" value="WZU64024.1"/>
    <property type="molecule type" value="Genomic_DNA"/>
</dbReference>
<dbReference type="Proteomes" id="UP001451782">
    <property type="component" value="Chromosome"/>
</dbReference>
<dbReference type="SUPFAM" id="SSF51735">
    <property type="entry name" value="NAD(P)-binding Rossmann-fold domains"/>
    <property type="match status" value="1"/>
</dbReference>